<dbReference type="AlphaFoldDB" id="A0A1C7MXT5"/>
<keyword evidence="3" id="KW-1185">Reference proteome</keyword>
<evidence type="ECO:0000259" key="1">
    <source>
        <dbReference type="Pfam" id="PF13966"/>
    </source>
</evidence>
<feature type="non-terminal residue" evidence="2">
    <location>
        <position position="170"/>
    </location>
</feature>
<gene>
    <name evidence="2" type="ORF">A0J61_10752</name>
</gene>
<name>A0A1C7MXT5_9FUNG</name>
<proteinExistence type="predicted"/>
<feature type="domain" description="Reverse transcriptase zinc-binding" evidence="1">
    <location>
        <begin position="35"/>
        <end position="105"/>
    </location>
</feature>
<evidence type="ECO:0000313" key="3">
    <source>
        <dbReference type="Proteomes" id="UP000093000"/>
    </source>
</evidence>
<dbReference type="OrthoDB" id="2273311at2759"/>
<accession>A0A1C7MXT5</accession>
<reference evidence="2 3" key="1">
    <citation type="submission" date="2016-03" db="EMBL/GenBank/DDBJ databases">
        <title>Choanephora cucurbitarum.</title>
        <authorList>
            <person name="Min B."/>
            <person name="Park H."/>
            <person name="Park J.-H."/>
            <person name="Shin H.-D."/>
            <person name="Choi I.-G."/>
        </authorList>
    </citation>
    <scope>NUCLEOTIDE SEQUENCE [LARGE SCALE GENOMIC DNA]</scope>
    <source>
        <strain evidence="2 3">KUS-F28377</strain>
    </source>
</reference>
<dbReference type="InParanoid" id="A0A1C7MXT5"/>
<dbReference type="Pfam" id="PF13966">
    <property type="entry name" value="zf-RVT"/>
    <property type="match status" value="1"/>
</dbReference>
<organism evidence="2 3">
    <name type="scientific">Choanephora cucurbitarum</name>
    <dbReference type="NCBI Taxonomy" id="101091"/>
    <lineage>
        <taxon>Eukaryota</taxon>
        <taxon>Fungi</taxon>
        <taxon>Fungi incertae sedis</taxon>
        <taxon>Mucoromycota</taxon>
        <taxon>Mucoromycotina</taxon>
        <taxon>Mucoromycetes</taxon>
        <taxon>Mucorales</taxon>
        <taxon>Mucorineae</taxon>
        <taxon>Choanephoraceae</taxon>
        <taxon>Choanephoroideae</taxon>
        <taxon>Choanephora</taxon>
    </lineage>
</organism>
<protein>
    <recommendedName>
        <fullName evidence="1">Reverse transcriptase zinc-binding domain-containing protein</fullName>
    </recommendedName>
</protein>
<dbReference type="InterPro" id="IPR026960">
    <property type="entry name" value="RVT-Znf"/>
</dbReference>
<evidence type="ECO:0000313" key="2">
    <source>
        <dbReference type="EMBL" id="OBZ81199.1"/>
    </source>
</evidence>
<dbReference type="Proteomes" id="UP000093000">
    <property type="component" value="Unassembled WGS sequence"/>
</dbReference>
<comment type="caution">
    <text evidence="2">The sequence shown here is derived from an EMBL/GenBank/DDBJ whole genome shotgun (WGS) entry which is preliminary data.</text>
</comment>
<dbReference type="EMBL" id="LUGH01001366">
    <property type="protein sequence ID" value="OBZ81199.1"/>
    <property type="molecule type" value="Genomic_DNA"/>
</dbReference>
<sequence>MLLFVYNQKNPASSIRSYKLLTQSSSGPSLSPLRPPQWSTFWSLPLPLQARTIWYRLLHNRISCRSILHSRIPSEFPSPLCHICSTGEDTIDHFFFLCPPKLAVWLHILTSYINPLIRFVPSDVPHILRSIFRFQHTTSLRDPSLPLSDLSQEQVFACTLQGIWQIHWQS</sequence>